<accession>A0ACC0EE99</accession>
<gene>
    <name evidence="1" type="ORF">MJO28_009046</name>
</gene>
<keyword evidence="2" id="KW-1185">Reference proteome</keyword>
<evidence type="ECO:0000313" key="2">
    <source>
        <dbReference type="Proteomes" id="UP001060170"/>
    </source>
</evidence>
<reference evidence="1 2" key="3">
    <citation type="journal article" date="2022" name="Microbiol. Spectr.">
        <title>Folding features and dynamics of 3D genome architecture in plant fungal pathogens.</title>
        <authorList>
            <person name="Xia C."/>
        </authorList>
    </citation>
    <scope>NUCLEOTIDE SEQUENCE [LARGE SCALE GENOMIC DNA]</scope>
    <source>
        <strain evidence="1 2">93-210</strain>
    </source>
</reference>
<reference evidence="2" key="2">
    <citation type="journal article" date="2018" name="Mol. Plant Microbe Interact.">
        <title>Genome sequence resources for the wheat stripe rust pathogen (Puccinia striiformis f. sp. tritici) and the barley stripe rust pathogen (Puccinia striiformis f. sp. hordei).</title>
        <authorList>
            <person name="Xia C."/>
            <person name="Wang M."/>
            <person name="Yin C."/>
            <person name="Cornejo O.E."/>
            <person name="Hulbert S.H."/>
            <person name="Chen X."/>
        </authorList>
    </citation>
    <scope>NUCLEOTIDE SEQUENCE [LARGE SCALE GENOMIC DNA]</scope>
    <source>
        <strain evidence="2">93-210</strain>
    </source>
</reference>
<evidence type="ECO:0000313" key="1">
    <source>
        <dbReference type="EMBL" id="KAI7950225.1"/>
    </source>
</evidence>
<protein>
    <submittedName>
        <fullName evidence="1">Uncharacterized protein</fullName>
    </submittedName>
</protein>
<dbReference type="Proteomes" id="UP001060170">
    <property type="component" value="Chromosome 8"/>
</dbReference>
<comment type="caution">
    <text evidence="1">The sequence shown here is derived from an EMBL/GenBank/DDBJ whole genome shotgun (WGS) entry which is preliminary data.</text>
</comment>
<organism evidence="1 2">
    <name type="scientific">Puccinia striiformis f. sp. tritici</name>
    <dbReference type="NCBI Taxonomy" id="168172"/>
    <lineage>
        <taxon>Eukaryota</taxon>
        <taxon>Fungi</taxon>
        <taxon>Dikarya</taxon>
        <taxon>Basidiomycota</taxon>
        <taxon>Pucciniomycotina</taxon>
        <taxon>Pucciniomycetes</taxon>
        <taxon>Pucciniales</taxon>
        <taxon>Pucciniaceae</taxon>
        <taxon>Puccinia</taxon>
    </lineage>
</organism>
<name>A0ACC0EE99_9BASI</name>
<reference evidence="2" key="1">
    <citation type="journal article" date="2018" name="BMC Genomics">
        <title>Genomic insights into host adaptation between the wheat stripe rust pathogen (Puccinia striiformis f. sp. tritici) and the barley stripe rust pathogen (Puccinia striiformis f. sp. hordei).</title>
        <authorList>
            <person name="Xia C."/>
            <person name="Wang M."/>
            <person name="Yin C."/>
            <person name="Cornejo O.E."/>
            <person name="Hulbert S.H."/>
            <person name="Chen X."/>
        </authorList>
    </citation>
    <scope>NUCLEOTIDE SEQUENCE [LARGE SCALE GENOMIC DNA]</scope>
    <source>
        <strain evidence="2">93-210</strain>
    </source>
</reference>
<sequence length="213" mass="24221">MLVTLIRHGQTDDNRNQIIQGHKDTPLNGLGIQQAIQTGKFLHQSQIRFDQIWSSDLQRAHKTASLISEQIDQPPSIQIDQRLRERFLGDLEGKPREHRDKRVNSKSAEPAHSVLSRLLEFWNQVIINSPSHHHILILSHGGALRSLIESGLIHSLKYHTPSDYINDPTFANCSITTVEIDSSDHNKIIQIANVDHLTHNNLNPDMINPDEMN</sequence>
<dbReference type="EMBL" id="CM045872">
    <property type="protein sequence ID" value="KAI7950225.1"/>
    <property type="molecule type" value="Genomic_DNA"/>
</dbReference>
<proteinExistence type="predicted"/>